<comment type="similarity">
    <text evidence="1 8">Belongs to the claudin family.</text>
</comment>
<evidence type="ECO:0000256" key="2">
    <source>
        <dbReference type="ARBA" id="ARBA00022427"/>
    </source>
</evidence>
<evidence type="ECO:0000313" key="10">
    <source>
        <dbReference type="Proteomes" id="UP000261540"/>
    </source>
</evidence>
<keyword evidence="5 8" id="KW-0965">Cell junction</keyword>
<accession>A0A3B3SKY1</accession>
<keyword evidence="7 8" id="KW-0472">Membrane</keyword>
<dbReference type="PANTHER" id="PTHR12002">
    <property type="entry name" value="CLAUDIN"/>
    <property type="match status" value="1"/>
</dbReference>
<feature type="transmembrane region" description="Helical" evidence="8">
    <location>
        <begin position="118"/>
        <end position="140"/>
    </location>
</feature>
<evidence type="ECO:0000256" key="1">
    <source>
        <dbReference type="ARBA" id="ARBA00008295"/>
    </source>
</evidence>
<dbReference type="GO" id="GO:0005198">
    <property type="term" value="F:structural molecule activity"/>
    <property type="evidence" value="ECO:0007669"/>
    <property type="project" value="InterPro"/>
</dbReference>
<dbReference type="RefSeq" id="XP_023660071.1">
    <property type="nucleotide sequence ID" value="XM_023804303.1"/>
</dbReference>
<dbReference type="KEGG" id="pki:111839955"/>
<dbReference type="AlphaFoldDB" id="A0A3B3SKY1"/>
<evidence type="ECO:0000256" key="7">
    <source>
        <dbReference type="ARBA" id="ARBA00023136"/>
    </source>
</evidence>
<dbReference type="GO" id="GO:0005886">
    <property type="term" value="C:plasma membrane"/>
    <property type="evidence" value="ECO:0007669"/>
    <property type="project" value="UniProtKB-SubCell"/>
</dbReference>
<dbReference type="Pfam" id="PF00822">
    <property type="entry name" value="PMP22_Claudin"/>
    <property type="match status" value="1"/>
</dbReference>
<dbReference type="FunFam" id="1.20.140.150:FF:000001">
    <property type="entry name" value="Claudin"/>
    <property type="match status" value="1"/>
</dbReference>
<dbReference type="Ensembl" id="ENSPKIT00000012254.1">
    <property type="protein sequence ID" value="ENSPKIP00000031409.1"/>
    <property type="gene ID" value="ENSPKIG00000011911.1"/>
</dbReference>
<evidence type="ECO:0000313" key="9">
    <source>
        <dbReference type="Ensembl" id="ENSPKIP00000031409.1"/>
    </source>
</evidence>
<keyword evidence="2 8" id="KW-0796">Tight junction</keyword>
<evidence type="ECO:0000256" key="3">
    <source>
        <dbReference type="ARBA" id="ARBA00022475"/>
    </source>
</evidence>
<evidence type="ECO:0000256" key="4">
    <source>
        <dbReference type="ARBA" id="ARBA00022692"/>
    </source>
</evidence>
<sequence length="210" mass="22658">MASSLMQFFGFILALAGFIGLIVCTTMSEWKTSSHPGPSLLTAQTTQEGLWMSCVTYSTGQVNCKVFESLLEQSTDMQITRALMVISILLSSLAVMSSMAGMECTTCMDDKQQLKVKVAFGGAVLFVTAGLCALVATSWYGNKIMVNFHNQHHESQHHSRYDFGKALFLGWAASSLSLLGGLILFCNSKAGNSGQYGQYAGPSQSSAKYI</sequence>
<reference evidence="9" key="1">
    <citation type="submission" date="2025-08" db="UniProtKB">
        <authorList>
            <consortium name="Ensembl"/>
        </authorList>
    </citation>
    <scope>IDENTIFICATION</scope>
</reference>
<feature type="transmembrane region" description="Helical" evidence="8">
    <location>
        <begin position="79"/>
        <end position="97"/>
    </location>
</feature>
<proteinExistence type="inferred from homology"/>
<dbReference type="GO" id="GO:0005923">
    <property type="term" value="C:bicellular tight junction"/>
    <property type="evidence" value="ECO:0007669"/>
    <property type="project" value="UniProtKB-SubCell"/>
</dbReference>
<evidence type="ECO:0000256" key="5">
    <source>
        <dbReference type="ARBA" id="ARBA00022949"/>
    </source>
</evidence>
<dbReference type="Proteomes" id="UP000261540">
    <property type="component" value="Unplaced"/>
</dbReference>
<dbReference type="PROSITE" id="PS01346">
    <property type="entry name" value="CLAUDIN"/>
    <property type="match status" value="1"/>
</dbReference>
<dbReference type="GeneID" id="111839955"/>
<dbReference type="InterPro" id="IPR004031">
    <property type="entry name" value="PMP22/EMP/MP20/Claudin"/>
</dbReference>
<keyword evidence="3 8" id="KW-1003">Cell membrane</keyword>
<protein>
    <recommendedName>
        <fullName evidence="8">Claudin</fullName>
    </recommendedName>
</protein>
<keyword evidence="10" id="KW-1185">Reference proteome</keyword>
<evidence type="ECO:0000256" key="8">
    <source>
        <dbReference type="RuleBase" id="RU060637"/>
    </source>
</evidence>
<comment type="caution">
    <text evidence="8">Lacks conserved residue(s) required for the propagation of feature annotation.</text>
</comment>
<dbReference type="PRINTS" id="PR01077">
    <property type="entry name" value="CLAUDIN"/>
</dbReference>
<comment type="subcellular location">
    <subcellularLocation>
        <location evidence="8">Cell junction</location>
        <location evidence="8">Tight junction</location>
    </subcellularLocation>
    <subcellularLocation>
        <location evidence="8">Cell membrane</location>
        <topology evidence="8">Multi-pass membrane protein</topology>
    </subcellularLocation>
</comment>
<dbReference type="OrthoDB" id="10025519at2759"/>
<dbReference type="InterPro" id="IPR017974">
    <property type="entry name" value="Claudin_CS"/>
</dbReference>
<feature type="transmembrane region" description="Helical" evidence="8">
    <location>
        <begin position="166"/>
        <end position="186"/>
    </location>
</feature>
<keyword evidence="6 8" id="KW-1133">Transmembrane helix</keyword>
<evidence type="ECO:0000256" key="6">
    <source>
        <dbReference type="ARBA" id="ARBA00022989"/>
    </source>
</evidence>
<comment type="function">
    <text evidence="8">Claudins function as major constituents of the tight junction complexes that regulate the permeability of epithelia.</text>
</comment>
<name>A0A3B3SKY1_9TELE</name>
<dbReference type="Gene3D" id="1.20.140.150">
    <property type="match status" value="1"/>
</dbReference>
<keyword evidence="4 8" id="KW-0812">Transmembrane</keyword>
<organism evidence="9 10">
    <name type="scientific">Paramormyrops kingsleyae</name>
    <dbReference type="NCBI Taxonomy" id="1676925"/>
    <lineage>
        <taxon>Eukaryota</taxon>
        <taxon>Metazoa</taxon>
        <taxon>Chordata</taxon>
        <taxon>Craniata</taxon>
        <taxon>Vertebrata</taxon>
        <taxon>Euteleostomi</taxon>
        <taxon>Actinopterygii</taxon>
        <taxon>Neopterygii</taxon>
        <taxon>Teleostei</taxon>
        <taxon>Osteoglossocephala</taxon>
        <taxon>Osteoglossomorpha</taxon>
        <taxon>Osteoglossiformes</taxon>
        <taxon>Mormyridae</taxon>
        <taxon>Paramormyrops</taxon>
    </lineage>
</organism>
<reference evidence="9" key="2">
    <citation type="submission" date="2025-09" db="UniProtKB">
        <authorList>
            <consortium name="Ensembl"/>
        </authorList>
    </citation>
    <scope>IDENTIFICATION</scope>
</reference>
<dbReference type="STRING" id="1676925.ENSPKIP00000031409"/>
<dbReference type="InterPro" id="IPR006187">
    <property type="entry name" value="Claudin"/>
</dbReference>
<dbReference type="GeneTree" id="ENSGT00940000155387"/>